<dbReference type="Gene3D" id="3.30.420.10">
    <property type="entry name" value="Ribonuclease H-like superfamily/Ribonuclease H"/>
    <property type="match status" value="1"/>
</dbReference>
<dbReference type="RefSeq" id="WP_155047060.1">
    <property type="nucleotide sequence ID" value="NZ_CP038893.1"/>
</dbReference>
<dbReference type="PANTHER" id="PTHR30349:SF62">
    <property type="entry name" value="TYPE 1 FIMBRIAE REGULATORY PROTEIN FIMB-RELATED"/>
    <property type="match status" value="1"/>
</dbReference>
<accession>A0A9Q6PVK0</accession>
<dbReference type="PROSITE" id="PS50994">
    <property type="entry name" value="INTEGRASE"/>
    <property type="match status" value="1"/>
</dbReference>
<name>A0A9Q6PVK0_PISSA</name>
<dbReference type="InterPro" id="IPR036397">
    <property type="entry name" value="RNaseH_sf"/>
</dbReference>
<dbReference type="SUPFAM" id="SSF56349">
    <property type="entry name" value="DNA breaking-rejoining enzymes"/>
    <property type="match status" value="1"/>
</dbReference>
<evidence type="ECO:0000313" key="9">
    <source>
        <dbReference type="EMBL" id="QGO04903.1"/>
    </source>
</evidence>
<keyword evidence="10" id="KW-1185">Reference proteome</keyword>
<dbReference type="InterPro" id="IPR011010">
    <property type="entry name" value="DNA_brk_join_enz"/>
</dbReference>
<keyword evidence="2" id="KW-1029">Fimbrium biogenesis</keyword>
<organism evidence="9 10">
    <name type="scientific">Piscirickettsia salmonis</name>
    <dbReference type="NCBI Taxonomy" id="1238"/>
    <lineage>
        <taxon>Bacteria</taxon>
        <taxon>Pseudomonadati</taxon>
        <taxon>Pseudomonadota</taxon>
        <taxon>Gammaproteobacteria</taxon>
        <taxon>Thiotrichales</taxon>
        <taxon>Piscirickettsiaceae</taxon>
        <taxon>Piscirickettsia</taxon>
    </lineage>
</organism>
<feature type="domain" description="Integrase catalytic" evidence="7">
    <location>
        <begin position="105"/>
        <end position="224"/>
    </location>
</feature>
<keyword evidence="3" id="KW-0229">DNA integration</keyword>
<evidence type="ECO:0000256" key="2">
    <source>
        <dbReference type="ARBA" id="ARBA00022558"/>
    </source>
</evidence>
<dbReference type="InterPro" id="IPR002104">
    <property type="entry name" value="Integrase_catalytic"/>
</dbReference>
<dbReference type="SUPFAM" id="SSF53098">
    <property type="entry name" value="Ribonuclease H-like"/>
    <property type="match status" value="1"/>
</dbReference>
<dbReference type="InterPro" id="IPR050090">
    <property type="entry name" value="Tyrosine_recombinase_XerCD"/>
</dbReference>
<dbReference type="Pfam" id="PF00589">
    <property type="entry name" value="Phage_integrase"/>
    <property type="match status" value="1"/>
</dbReference>
<protein>
    <submittedName>
        <fullName evidence="9">Tyrosine recombinase XerC</fullName>
    </submittedName>
</protein>
<dbReference type="GO" id="GO:0003677">
    <property type="term" value="F:DNA binding"/>
    <property type="evidence" value="ECO:0007669"/>
    <property type="project" value="InterPro"/>
</dbReference>
<dbReference type="GO" id="GO:0015074">
    <property type="term" value="P:DNA integration"/>
    <property type="evidence" value="ECO:0007669"/>
    <property type="project" value="UniProtKB-KW"/>
</dbReference>
<reference evidence="9 10" key="1">
    <citation type="submission" date="2019-04" db="EMBL/GenBank/DDBJ databases">
        <title>Complete genome sequencing of Piscirickettsia salmonis strain Psal-009.</title>
        <authorList>
            <person name="Schober I."/>
            <person name="Bunk B."/>
            <person name="Sproer C."/>
            <person name="Carril G.P."/>
            <person name="Riedel T."/>
            <person name="Flores-Herrera P.A."/>
            <person name="Nourdin-Galindo G."/>
            <person name="Marshall S.H."/>
            <person name="Overmann J."/>
        </authorList>
    </citation>
    <scope>NUCLEOTIDE SEQUENCE [LARGE SCALE GENOMIC DNA]</scope>
    <source>
        <strain evidence="9 10">Psal-009</strain>
    </source>
</reference>
<feature type="domain" description="Tyr recombinase" evidence="8">
    <location>
        <begin position="1"/>
        <end position="164"/>
    </location>
</feature>
<evidence type="ECO:0000256" key="6">
    <source>
        <dbReference type="ARBA" id="ARBA00023172"/>
    </source>
</evidence>
<keyword evidence="4" id="KW-0805">Transcription regulation</keyword>
<dbReference type="GO" id="GO:0006310">
    <property type="term" value="P:DNA recombination"/>
    <property type="evidence" value="ECO:0007669"/>
    <property type="project" value="UniProtKB-KW"/>
</dbReference>
<dbReference type="Gene3D" id="1.10.443.10">
    <property type="entry name" value="Intergrase catalytic core"/>
    <property type="match status" value="1"/>
</dbReference>
<proteinExistence type="inferred from homology"/>
<keyword evidence="5" id="KW-0804">Transcription</keyword>
<dbReference type="PROSITE" id="PS51898">
    <property type="entry name" value="TYR_RECOMBINASE"/>
    <property type="match status" value="1"/>
</dbReference>
<sequence>MLSTPWLAAIVMLLYRHGLRESELCNIRLNNLDLKTAMLWVQRLKNGLSTQHPVTSDEIRLLRRYLATRKDEKSPWLFLSERGGPMDRHTIIYLVKKAAQQAGLFKVTPHMLRHSCGYYLANKGYDSRLIQDYLGGTVAKSYRELQKGYFLVFAALIELYSRYIVGWALSNTMEANFCLEALNQALEQGQPEIINSDQGRQLTGNGWISALKGTVAKNLDLSRV</sequence>
<evidence type="ECO:0000256" key="4">
    <source>
        <dbReference type="ARBA" id="ARBA00023015"/>
    </source>
</evidence>
<evidence type="ECO:0000256" key="5">
    <source>
        <dbReference type="ARBA" id="ARBA00023163"/>
    </source>
</evidence>
<dbReference type="InterPro" id="IPR012337">
    <property type="entry name" value="RNaseH-like_sf"/>
</dbReference>
<evidence type="ECO:0000256" key="3">
    <source>
        <dbReference type="ARBA" id="ARBA00022908"/>
    </source>
</evidence>
<dbReference type="PANTHER" id="PTHR30349">
    <property type="entry name" value="PHAGE INTEGRASE-RELATED"/>
    <property type="match status" value="1"/>
</dbReference>
<dbReference type="Proteomes" id="UP000422232">
    <property type="component" value="Chromosome"/>
</dbReference>
<dbReference type="AlphaFoldDB" id="A0A9Q6PVK0"/>
<evidence type="ECO:0000313" key="10">
    <source>
        <dbReference type="Proteomes" id="UP000422232"/>
    </source>
</evidence>
<evidence type="ECO:0000259" key="8">
    <source>
        <dbReference type="PROSITE" id="PS51898"/>
    </source>
</evidence>
<dbReference type="InterPro" id="IPR013762">
    <property type="entry name" value="Integrase-like_cat_sf"/>
</dbReference>
<dbReference type="EMBL" id="CP038908">
    <property type="protein sequence ID" value="QGO04903.1"/>
    <property type="molecule type" value="Genomic_DNA"/>
</dbReference>
<evidence type="ECO:0000256" key="1">
    <source>
        <dbReference type="ARBA" id="ARBA00008857"/>
    </source>
</evidence>
<gene>
    <name evidence="9" type="primary">xerC</name>
    <name evidence="9" type="ORF">Psal009_00782</name>
</gene>
<dbReference type="InterPro" id="IPR001584">
    <property type="entry name" value="Integrase_cat-core"/>
</dbReference>
<comment type="similarity">
    <text evidence="1">Belongs to the 'phage' integrase family.</text>
</comment>
<keyword evidence="6" id="KW-0233">DNA recombination</keyword>
<evidence type="ECO:0000259" key="7">
    <source>
        <dbReference type="PROSITE" id="PS50994"/>
    </source>
</evidence>
<dbReference type="Pfam" id="PF00665">
    <property type="entry name" value="rve"/>
    <property type="match status" value="1"/>
</dbReference>